<feature type="signal peptide" evidence="2">
    <location>
        <begin position="1"/>
        <end position="21"/>
    </location>
</feature>
<evidence type="ECO:0000256" key="2">
    <source>
        <dbReference type="SAM" id="SignalP"/>
    </source>
</evidence>
<proteinExistence type="predicted"/>
<comment type="caution">
    <text evidence="3">The sequence shown here is derived from an EMBL/GenBank/DDBJ whole genome shotgun (WGS) entry which is preliminary data.</text>
</comment>
<keyword evidence="4" id="KW-1185">Reference proteome</keyword>
<evidence type="ECO:0000313" key="3">
    <source>
        <dbReference type="EMBL" id="CAH3170392.1"/>
    </source>
</evidence>
<organism evidence="3 4">
    <name type="scientific">Porites lobata</name>
    <dbReference type="NCBI Taxonomy" id="104759"/>
    <lineage>
        <taxon>Eukaryota</taxon>
        <taxon>Metazoa</taxon>
        <taxon>Cnidaria</taxon>
        <taxon>Anthozoa</taxon>
        <taxon>Hexacorallia</taxon>
        <taxon>Scleractinia</taxon>
        <taxon>Fungiina</taxon>
        <taxon>Poritidae</taxon>
        <taxon>Porites</taxon>
    </lineage>
</organism>
<sequence length="330" mass="36630">MVVRTVLITVLLSLVAFNASADREVGEGGLRVKILGRSGKIRIARDAGGRSRNLSRDDGVFVVEVDHVKQKNALGSDVGKKVETLANQDFSIDVNKSANYQGVTAAHINLKSYLDAPKAHLIVDIYIFRATGNVTFGNETTEVQNGTMKFFVEIKNYTFCDGQAIPSICRANEVGKYLEVAIVVKGKKGETPEAENEADRKNREDRRPTGKRPKGMRCPLTEDRCPKTYRIGNDTIGLSKECKNDGENVKMPEGYPKFVRQGSKNRFIFRCNKFNRTVIFDPYVEVSEGDDTDDSPMPPTDSSPMVPTENATSIHVNVFMFITLLATCFM</sequence>
<name>A0ABN8QTN4_9CNID</name>
<protein>
    <submittedName>
        <fullName evidence="3">Uncharacterized protein</fullName>
    </submittedName>
</protein>
<evidence type="ECO:0000313" key="4">
    <source>
        <dbReference type="Proteomes" id="UP001159405"/>
    </source>
</evidence>
<feature type="compositionally biased region" description="Basic and acidic residues" evidence="1">
    <location>
        <begin position="189"/>
        <end position="208"/>
    </location>
</feature>
<keyword evidence="2" id="KW-0732">Signal</keyword>
<accession>A0ABN8QTN4</accession>
<reference evidence="3 4" key="1">
    <citation type="submission" date="2022-05" db="EMBL/GenBank/DDBJ databases">
        <authorList>
            <consortium name="Genoscope - CEA"/>
            <person name="William W."/>
        </authorList>
    </citation>
    <scope>NUCLEOTIDE SEQUENCE [LARGE SCALE GENOMIC DNA]</scope>
</reference>
<feature type="region of interest" description="Disordered" evidence="1">
    <location>
        <begin position="189"/>
        <end position="219"/>
    </location>
</feature>
<feature type="region of interest" description="Disordered" evidence="1">
    <location>
        <begin position="287"/>
        <end position="306"/>
    </location>
</feature>
<dbReference type="EMBL" id="CALNXK010000155">
    <property type="protein sequence ID" value="CAH3170392.1"/>
    <property type="molecule type" value="Genomic_DNA"/>
</dbReference>
<dbReference type="Proteomes" id="UP001159405">
    <property type="component" value="Unassembled WGS sequence"/>
</dbReference>
<feature type="chain" id="PRO_5045587705" evidence="2">
    <location>
        <begin position="22"/>
        <end position="330"/>
    </location>
</feature>
<evidence type="ECO:0000256" key="1">
    <source>
        <dbReference type="SAM" id="MobiDB-lite"/>
    </source>
</evidence>
<gene>
    <name evidence="3" type="ORF">PLOB_00010680</name>
</gene>